<evidence type="ECO:0000256" key="5">
    <source>
        <dbReference type="ARBA" id="ARBA00022840"/>
    </source>
</evidence>
<dbReference type="EC" id="6.1.1.-" evidence="9"/>
<dbReference type="AlphaFoldDB" id="A0A7X5LNL6"/>
<protein>
    <submittedName>
        <fullName evidence="9">tRNA glutamyl-Q(34) synthetase GluQRS</fullName>
        <ecNumber evidence="9">6.1.1.-</ecNumber>
    </submittedName>
</protein>
<dbReference type="NCBIfam" id="TIGR03838">
    <property type="entry name" value="queuosine_YadB"/>
    <property type="match status" value="1"/>
</dbReference>
<proteinExistence type="inferred from homology"/>
<dbReference type="RefSeq" id="WP_163086708.1">
    <property type="nucleotide sequence ID" value="NZ_JAAAWN010000019.1"/>
</dbReference>
<keyword evidence="1 7" id="KW-0436">Ligase</keyword>
<dbReference type="GO" id="GO:0008270">
    <property type="term" value="F:zinc ion binding"/>
    <property type="evidence" value="ECO:0007669"/>
    <property type="project" value="InterPro"/>
</dbReference>
<dbReference type="GO" id="GO:0006400">
    <property type="term" value="P:tRNA modification"/>
    <property type="evidence" value="ECO:0007669"/>
    <property type="project" value="InterPro"/>
</dbReference>
<keyword evidence="3 7" id="KW-0547">Nucleotide-binding</keyword>
<dbReference type="GO" id="GO:0005829">
    <property type="term" value="C:cytosol"/>
    <property type="evidence" value="ECO:0007669"/>
    <property type="project" value="TreeGrafter"/>
</dbReference>
<evidence type="ECO:0000256" key="2">
    <source>
        <dbReference type="ARBA" id="ARBA00022723"/>
    </source>
</evidence>
<dbReference type="Pfam" id="PF00749">
    <property type="entry name" value="tRNA-synt_1c"/>
    <property type="match status" value="1"/>
</dbReference>
<comment type="similarity">
    <text evidence="7">Belongs to the class-I aminoacyl-tRNA synthetase family.</text>
</comment>
<evidence type="ECO:0000256" key="6">
    <source>
        <dbReference type="ARBA" id="ARBA00023146"/>
    </source>
</evidence>
<dbReference type="PANTHER" id="PTHR43311">
    <property type="entry name" value="GLUTAMATE--TRNA LIGASE"/>
    <property type="match status" value="1"/>
</dbReference>
<accession>A0A7X5LNL6</accession>
<sequence length="311" mass="34613">MKSPIDPTSSYVGRFAPSPSGLLHFGSLVTALASYLDARGRNGRWLVRMEDIDAPRCVAGADSEILRTLEAHGLNWDGAVLYQSQHHERYQHKIDQLFEDNRAYYCECTRKQIKAMGGRYDGRCRALALPPSKECAVRLVLAQPLTGFKDGIMGQVSPTTTTPEDVVIKRRDGLYSYNLVVALDDAYQGVTHIVRGSDLLDVTPLHRLVYRTLACSPIDYCHIPVAAVAPGRKLSKQNHAKPIDNKMVMSNLLRALDFLGMGSVISLIQGDYDSHESLLSAAVNEWDRKLVPNTAEIIVHRNESTYYSEPL</sequence>
<dbReference type="GO" id="GO:0005524">
    <property type="term" value="F:ATP binding"/>
    <property type="evidence" value="ECO:0007669"/>
    <property type="project" value="UniProtKB-KW"/>
</dbReference>
<evidence type="ECO:0000259" key="8">
    <source>
        <dbReference type="Pfam" id="PF00749"/>
    </source>
</evidence>
<dbReference type="EMBL" id="JAAAWN010000019">
    <property type="protein sequence ID" value="NDV92239.1"/>
    <property type="molecule type" value="Genomic_DNA"/>
</dbReference>
<evidence type="ECO:0000313" key="9">
    <source>
        <dbReference type="EMBL" id="NDV92239.1"/>
    </source>
</evidence>
<dbReference type="GO" id="GO:0004818">
    <property type="term" value="F:glutamate-tRNA ligase activity"/>
    <property type="evidence" value="ECO:0007669"/>
    <property type="project" value="TreeGrafter"/>
</dbReference>
<dbReference type="PRINTS" id="PR00987">
    <property type="entry name" value="TRNASYNTHGLU"/>
</dbReference>
<keyword evidence="2" id="KW-0479">Metal-binding</keyword>
<dbReference type="InterPro" id="IPR014729">
    <property type="entry name" value="Rossmann-like_a/b/a_fold"/>
</dbReference>
<dbReference type="SUPFAM" id="SSF52374">
    <property type="entry name" value="Nucleotidylyl transferase"/>
    <property type="match status" value="1"/>
</dbReference>
<dbReference type="InterPro" id="IPR049940">
    <property type="entry name" value="GluQ/Sye"/>
</dbReference>
<evidence type="ECO:0000256" key="4">
    <source>
        <dbReference type="ARBA" id="ARBA00022833"/>
    </source>
</evidence>
<dbReference type="InterPro" id="IPR022380">
    <property type="entry name" value="Glu-Q_tRNA(Asp)_Synthase"/>
</dbReference>
<keyword evidence="4" id="KW-0862">Zinc</keyword>
<evidence type="ECO:0000313" key="10">
    <source>
        <dbReference type="Proteomes" id="UP000470213"/>
    </source>
</evidence>
<dbReference type="NCBIfam" id="NF004314">
    <property type="entry name" value="PRK05710.1-3"/>
    <property type="match status" value="1"/>
</dbReference>
<evidence type="ECO:0000256" key="7">
    <source>
        <dbReference type="RuleBase" id="RU363037"/>
    </source>
</evidence>
<keyword evidence="10" id="KW-1185">Reference proteome</keyword>
<dbReference type="Proteomes" id="UP000470213">
    <property type="component" value="Unassembled WGS sequence"/>
</dbReference>
<dbReference type="Gene3D" id="3.90.800.10">
    <property type="entry name" value="Glutamyl-tRNA Synthetase, Domain 3"/>
    <property type="match status" value="1"/>
</dbReference>
<dbReference type="FunFam" id="3.40.50.620:FF:000093">
    <property type="entry name" value="Glutamyl-Q tRNA(Asp) synthetase"/>
    <property type="match status" value="1"/>
</dbReference>
<evidence type="ECO:0000256" key="3">
    <source>
        <dbReference type="ARBA" id="ARBA00022741"/>
    </source>
</evidence>
<organism evidence="9 10">
    <name type="scientific">Alteromonas profundi</name>
    <dbReference type="NCBI Taxonomy" id="2696062"/>
    <lineage>
        <taxon>Bacteria</taxon>
        <taxon>Pseudomonadati</taxon>
        <taxon>Pseudomonadota</taxon>
        <taxon>Gammaproteobacteria</taxon>
        <taxon>Alteromonadales</taxon>
        <taxon>Alteromonadaceae</taxon>
        <taxon>Alteromonas/Salinimonas group</taxon>
        <taxon>Alteromonas</taxon>
    </lineage>
</organism>
<dbReference type="InterPro" id="IPR020058">
    <property type="entry name" value="Glu/Gln-tRNA-synth_Ib_cat-dom"/>
</dbReference>
<keyword evidence="6 7" id="KW-0030">Aminoacyl-tRNA synthetase</keyword>
<dbReference type="PANTHER" id="PTHR43311:SF1">
    <property type="entry name" value="GLUTAMYL-Q TRNA(ASP) SYNTHETASE"/>
    <property type="match status" value="1"/>
</dbReference>
<gene>
    <name evidence="9" type="ORF">GTH32_13745</name>
</gene>
<dbReference type="Gene3D" id="3.40.50.620">
    <property type="entry name" value="HUPs"/>
    <property type="match status" value="1"/>
</dbReference>
<reference evidence="9 10" key="1">
    <citation type="submission" date="2020-01" db="EMBL/GenBank/DDBJ databases">
        <authorList>
            <person name="Chen J."/>
            <person name="Zhu S."/>
            <person name="Yang J."/>
        </authorList>
    </citation>
    <scope>NUCLEOTIDE SEQUENCE [LARGE SCALE GENOMIC DNA]</scope>
    <source>
        <strain evidence="9 10">345S023</strain>
    </source>
</reference>
<keyword evidence="5 7" id="KW-0067">ATP-binding</keyword>
<keyword evidence="7" id="KW-0648">Protein biosynthesis</keyword>
<name>A0A7X5LNL6_9ALTE</name>
<comment type="caution">
    <text evidence="9">The sequence shown here is derived from an EMBL/GenBank/DDBJ whole genome shotgun (WGS) entry which is preliminary data.</text>
</comment>
<evidence type="ECO:0000256" key="1">
    <source>
        <dbReference type="ARBA" id="ARBA00022598"/>
    </source>
</evidence>
<feature type="domain" description="Glutamyl/glutaminyl-tRNA synthetase class Ib catalytic" evidence="8">
    <location>
        <begin position="14"/>
        <end position="248"/>
    </location>
</feature>
<dbReference type="InterPro" id="IPR000924">
    <property type="entry name" value="Glu/Gln-tRNA-synth"/>
</dbReference>
<dbReference type="GO" id="GO:0006424">
    <property type="term" value="P:glutamyl-tRNA aminoacylation"/>
    <property type="evidence" value="ECO:0007669"/>
    <property type="project" value="InterPro"/>
</dbReference>